<evidence type="ECO:0000313" key="2">
    <source>
        <dbReference type="Proteomes" id="UP000230233"/>
    </source>
</evidence>
<protein>
    <submittedName>
        <fullName evidence="1">Uncharacterized protein</fullName>
    </submittedName>
</protein>
<reference evidence="2" key="1">
    <citation type="submission" date="2017-10" db="EMBL/GenBank/DDBJ databases">
        <title>Rapid genome shrinkage in a self-fertile nematode reveals novel sperm competition proteins.</title>
        <authorList>
            <person name="Yin D."/>
            <person name="Schwarz E.M."/>
            <person name="Thomas C.G."/>
            <person name="Felde R.L."/>
            <person name="Korf I.F."/>
            <person name="Cutter A.D."/>
            <person name="Schartner C.M."/>
            <person name="Ralston E.J."/>
            <person name="Meyer B.J."/>
            <person name="Haag E.S."/>
        </authorList>
    </citation>
    <scope>NUCLEOTIDE SEQUENCE [LARGE SCALE GENOMIC DNA]</scope>
    <source>
        <strain evidence="2">JU1422</strain>
    </source>
</reference>
<proteinExistence type="predicted"/>
<evidence type="ECO:0000313" key="1">
    <source>
        <dbReference type="EMBL" id="PIC41972.1"/>
    </source>
</evidence>
<dbReference type="Proteomes" id="UP000230233">
    <property type="component" value="Chromosome III"/>
</dbReference>
<gene>
    <name evidence="1" type="primary">Cnig_chr_III.g9201</name>
    <name evidence="1" type="ORF">B9Z55_009201</name>
</gene>
<comment type="caution">
    <text evidence="1">The sequence shown here is derived from an EMBL/GenBank/DDBJ whole genome shotgun (WGS) entry which is preliminary data.</text>
</comment>
<name>A0A2G5UQZ3_9PELO</name>
<accession>A0A2G5UQZ3</accession>
<sequence length="152" mass="17988">MTDFANGFFKIRSPHGNWVVRKEHAAFKIFESVTCQLDRSTEQHPEHLNYLGRLRQDVISSILQFLKHSEGAYIELKKVEITISLFRNQYLFKKYSTNYAPSHDLKMMGMGGFVRMGDGTFRKWTFRKSCNTGEWMNFRLQKLFSGFQMCFF</sequence>
<organism evidence="1 2">
    <name type="scientific">Caenorhabditis nigoni</name>
    <dbReference type="NCBI Taxonomy" id="1611254"/>
    <lineage>
        <taxon>Eukaryota</taxon>
        <taxon>Metazoa</taxon>
        <taxon>Ecdysozoa</taxon>
        <taxon>Nematoda</taxon>
        <taxon>Chromadorea</taxon>
        <taxon>Rhabditida</taxon>
        <taxon>Rhabditina</taxon>
        <taxon>Rhabditomorpha</taxon>
        <taxon>Rhabditoidea</taxon>
        <taxon>Rhabditidae</taxon>
        <taxon>Peloderinae</taxon>
        <taxon>Caenorhabditis</taxon>
    </lineage>
</organism>
<dbReference type="EMBL" id="PDUG01000003">
    <property type="protein sequence ID" value="PIC41972.1"/>
    <property type="molecule type" value="Genomic_DNA"/>
</dbReference>
<dbReference type="AlphaFoldDB" id="A0A2G5UQZ3"/>
<keyword evidence="2" id="KW-1185">Reference proteome</keyword>